<evidence type="ECO:0000256" key="3">
    <source>
        <dbReference type="ARBA" id="ARBA00022723"/>
    </source>
</evidence>
<keyword evidence="8" id="KW-0472">Membrane</keyword>
<keyword evidence="5 6" id="KW-0408">Iron</keyword>
<accession>A0A7X6DNR2</accession>
<dbReference type="InterPro" id="IPR036909">
    <property type="entry name" value="Cyt_c-like_dom_sf"/>
</dbReference>
<dbReference type="GO" id="GO:0020037">
    <property type="term" value="F:heme binding"/>
    <property type="evidence" value="ECO:0007669"/>
    <property type="project" value="InterPro"/>
</dbReference>
<dbReference type="GO" id="GO:0009055">
    <property type="term" value="F:electron transfer activity"/>
    <property type="evidence" value="ECO:0007669"/>
    <property type="project" value="InterPro"/>
</dbReference>
<feature type="domain" description="Cytochrome c" evidence="9">
    <location>
        <begin position="167"/>
        <end position="247"/>
    </location>
</feature>
<dbReference type="Proteomes" id="UP000534783">
    <property type="component" value="Unassembled WGS sequence"/>
</dbReference>
<evidence type="ECO:0000259" key="9">
    <source>
        <dbReference type="PROSITE" id="PS51007"/>
    </source>
</evidence>
<dbReference type="PANTHER" id="PTHR37823:SF1">
    <property type="entry name" value="CYTOCHROME C-553-LIKE"/>
    <property type="match status" value="1"/>
</dbReference>
<dbReference type="Gene3D" id="1.10.760.10">
    <property type="entry name" value="Cytochrome c-like domain"/>
    <property type="match status" value="2"/>
</dbReference>
<dbReference type="SUPFAM" id="SSF46626">
    <property type="entry name" value="Cytochrome c"/>
    <property type="match status" value="2"/>
</dbReference>
<keyword evidence="1" id="KW-0813">Transport</keyword>
<dbReference type="Pfam" id="PF00034">
    <property type="entry name" value="Cytochrom_C"/>
    <property type="match status" value="2"/>
</dbReference>
<dbReference type="GO" id="GO:0046872">
    <property type="term" value="F:metal ion binding"/>
    <property type="evidence" value="ECO:0007669"/>
    <property type="project" value="UniProtKB-KW"/>
</dbReference>
<evidence type="ECO:0000313" key="11">
    <source>
        <dbReference type="Proteomes" id="UP000534783"/>
    </source>
</evidence>
<evidence type="ECO:0000256" key="4">
    <source>
        <dbReference type="ARBA" id="ARBA00022982"/>
    </source>
</evidence>
<evidence type="ECO:0000256" key="1">
    <source>
        <dbReference type="ARBA" id="ARBA00022448"/>
    </source>
</evidence>
<feature type="region of interest" description="Disordered" evidence="7">
    <location>
        <begin position="1"/>
        <end position="23"/>
    </location>
</feature>
<evidence type="ECO:0000256" key="7">
    <source>
        <dbReference type="SAM" id="MobiDB-lite"/>
    </source>
</evidence>
<organism evidence="10 11">
    <name type="scientific">Candidatus Manganitrophus noduliformans</name>
    <dbReference type="NCBI Taxonomy" id="2606439"/>
    <lineage>
        <taxon>Bacteria</taxon>
        <taxon>Pseudomonadati</taxon>
        <taxon>Nitrospirota</taxon>
        <taxon>Nitrospiria</taxon>
        <taxon>Candidatus Troglogloeales</taxon>
        <taxon>Candidatus Manganitrophaceae</taxon>
        <taxon>Candidatus Manganitrophus</taxon>
    </lineage>
</organism>
<name>A0A7X6DNR2_9BACT</name>
<keyword evidence="3 6" id="KW-0479">Metal-binding</keyword>
<reference evidence="10 11" key="1">
    <citation type="journal article" date="2020" name="Nature">
        <title>Bacterial chemolithoautotrophy via manganese oxidation.</title>
        <authorList>
            <person name="Yu H."/>
            <person name="Leadbetter J.R."/>
        </authorList>
    </citation>
    <scope>NUCLEOTIDE SEQUENCE [LARGE SCALE GENOMIC DNA]</scope>
    <source>
        <strain evidence="10 11">Mn-1</strain>
    </source>
</reference>
<dbReference type="InterPro" id="IPR051811">
    <property type="entry name" value="Cytochrome_c550/c551-like"/>
</dbReference>
<evidence type="ECO:0000256" key="2">
    <source>
        <dbReference type="ARBA" id="ARBA00022617"/>
    </source>
</evidence>
<keyword evidence="4" id="KW-0249">Electron transport</keyword>
<evidence type="ECO:0000256" key="6">
    <source>
        <dbReference type="PROSITE-ProRule" id="PRU00433"/>
    </source>
</evidence>
<protein>
    <submittedName>
        <fullName evidence="10">Cytochrome c</fullName>
    </submittedName>
</protein>
<keyword evidence="8" id="KW-0812">Transmembrane</keyword>
<dbReference type="PROSITE" id="PS51007">
    <property type="entry name" value="CYTC"/>
    <property type="match status" value="2"/>
</dbReference>
<gene>
    <name evidence="10" type="ORF">MNODULE_05905</name>
</gene>
<dbReference type="EMBL" id="VTOW01000001">
    <property type="protein sequence ID" value="NKE70278.1"/>
    <property type="molecule type" value="Genomic_DNA"/>
</dbReference>
<dbReference type="PANTHER" id="PTHR37823">
    <property type="entry name" value="CYTOCHROME C-553-LIKE"/>
    <property type="match status" value="1"/>
</dbReference>
<sequence>MGRNGDPIPPQQEANMNTHCERNPRPARAGFFKRADKRVFGFMWVLSLIVFAGGVALFLEPAEASADEGESVGDPIAGEKLMRELDCYQCHGIGKEGGDVGPDLTNVRLRRSKEWLFQWLEDPSLTRPATGMPAFTWNSDQEIHDIIAYLDTLKTPVDREKILKEKDLAKAGELLVKAYDCRACHTIKTGGRDIYPNLTRIGEKLRPEWDKKFLKDPEAWDPYTFMPNFHLTDQEIEAIVAYILGPK</sequence>
<dbReference type="InterPro" id="IPR009056">
    <property type="entry name" value="Cyt_c-like_dom"/>
</dbReference>
<feature type="domain" description="Cytochrome c" evidence="9">
    <location>
        <begin position="73"/>
        <end position="154"/>
    </location>
</feature>
<keyword evidence="2 6" id="KW-0349">Heme</keyword>
<keyword evidence="11" id="KW-1185">Reference proteome</keyword>
<keyword evidence="8" id="KW-1133">Transmembrane helix</keyword>
<evidence type="ECO:0000256" key="8">
    <source>
        <dbReference type="SAM" id="Phobius"/>
    </source>
</evidence>
<evidence type="ECO:0000256" key="5">
    <source>
        <dbReference type="ARBA" id="ARBA00023004"/>
    </source>
</evidence>
<proteinExistence type="predicted"/>
<comment type="caution">
    <text evidence="10">The sequence shown here is derived from an EMBL/GenBank/DDBJ whole genome shotgun (WGS) entry which is preliminary data.</text>
</comment>
<evidence type="ECO:0000313" key="10">
    <source>
        <dbReference type="EMBL" id="NKE70278.1"/>
    </source>
</evidence>
<dbReference type="AlphaFoldDB" id="A0A7X6DNR2"/>
<feature type="transmembrane region" description="Helical" evidence="8">
    <location>
        <begin position="39"/>
        <end position="59"/>
    </location>
</feature>